<accession>A0A5N7B8U7</accession>
<dbReference type="PANTHER" id="PTHR43004">
    <property type="entry name" value="TRK SYSTEM POTASSIUM UPTAKE PROTEIN"/>
    <property type="match status" value="1"/>
</dbReference>
<name>A0A5N7B8U7_9EURO</name>
<sequence>MQTAEHEVPVLVVGGGPVGLLTAWQLAFHGIKCMLAERNVTTTQWPKMDITNCRSMELLKSLGLADKLREHGVSQDKSFDVIFSSGLGDGGERIAKWDLPGPDEWRSRIRDKNDGSMPREPYQRCSQAVFEAWLKPLLDEHPLVDTFFGLKFESLTEKEDGVTSELVDVAGRKHFVYSKYVIGCDGGGSRVRRNVEINLSGGPVPGKMHLVHFKSRDLDRLHRQGQFWHIFFTNGSCIISQDELDTWTVHLALPLEVETNQLDPYEVICRVLGGTSGPLEIQVDEILLHNTWRPNLAVADSYRTPKGRVFLAGDSAHQNIPTGGYGMNTGVADAFDIGWKLAAVLNGYGGEHLLASYEVERRPVALRNVERSGVHASVHRQYSEWVAQKGLNCLLKDTSEARELKKKIADFVQEHDGENKDHGIEMGYIFPNSPVIISDGDPETFETTNVWPARNYTPSTIPGRRAPHVWLQDGQTSIVDLYGKGFTVVDFTASGEISRCFEEVASRLQVPLMRVHLPDECNVRDIWQCAAAILRPDGFVAWRHSSFKSEPLSDEEVEDILQVVVGQRSAK</sequence>
<evidence type="ECO:0000256" key="3">
    <source>
        <dbReference type="ARBA" id="ARBA00023002"/>
    </source>
</evidence>
<dbReference type="GO" id="GO:0016709">
    <property type="term" value="F:oxidoreductase activity, acting on paired donors, with incorporation or reduction of molecular oxygen, NAD(P)H as one donor, and incorporation of one atom of oxygen"/>
    <property type="evidence" value="ECO:0007669"/>
    <property type="project" value="UniProtKB-ARBA"/>
</dbReference>
<organism evidence="5 6">
    <name type="scientific">Aspergillus bertholletiae</name>
    <dbReference type="NCBI Taxonomy" id="1226010"/>
    <lineage>
        <taxon>Eukaryota</taxon>
        <taxon>Fungi</taxon>
        <taxon>Dikarya</taxon>
        <taxon>Ascomycota</taxon>
        <taxon>Pezizomycotina</taxon>
        <taxon>Eurotiomycetes</taxon>
        <taxon>Eurotiomycetidae</taxon>
        <taxon>Eurotiales</taxon>
        <taxon>Aspergillaceae</taxon>
        <taxon>Aspergillus</taxon>
        <taxon>Aspergillus subgen. Circumdati</taxon>
    </lineage>
</organism>
<gene>
    <name evidence="5" type="ORF">BDV26DRAFT_281327</name>
</gene>
<feature type="domain" description="FAD-binding" evidence="4">
    <location>
        <begin position="7"/>
        <end position="372"/>
    </location>
</feature>
<dbReference type="Proteomes" id="UP000326198">
    <property type="component" value="Unassembled WGS sequence"/>
</dbReference>
<evidence type="ECO:0000313" key="6">
    <source>
        <dbReference type="Proteomes" id="UP000326198"/>
    </source>
</evidence>
<dbReference type="PANTHER" id="PTHR43004:SF21">
    <property type="entry name" value="FAD-BINDING DOMAIN-CONTAINING PROTEIN-RELATED"/>
    <property type="match status" value="1"/>
</dbReference>
<dbReference type="InterPro" id="IPR036188">
    <property type="entry name" value="FAD/NAD-bd_sf"/>
</dbReference>
<dbReference type="EMBL" id="ML736212">
    <property type="protein sequence ID" value="KAE8378186.1"/>
    <property type="molecule type" value="Genomic_DNA"/>
</dbReference>
<dbReference type="AlphaFoldDB" id="A0A5N7B8U7"/>
<dbReference type="Pfam" id="PF01494">
    <property type="entry name" value="FAD_binding_3"/>
    <property type="match status" value="1"/>
</dbReference>
<dbReference type="InterPro" id="IPR002938">
    <property type="entry name" value="FAD-bd"/>
</dbReference>
<dbReference type="PRINTS" id="PR00420">
    <property type="entry name" value="RNGMNOXGNASE"/>
</dbReference>
<dbReference type="Gene3D" id="3.40.30.120">
    <property type="match status" value="1"/>
</dbReference>
<dbReference type="SUPFAM" id="SSF51905">
    <property type="entry name" value="FAD/NAD(P)-binding domain"/>
    <property type="match status" value="1"/>
</dbReference>
<reference evidence="5 6" key="1">
    <citation type="submission" date="2019-04" db="EMBL/GenBank/DDBJ databases">
        <title>Friends and foes A comparative genomics studyof 23 Aspergillus species from section Flavi.</title>
        <authorList>
            <consortium name="DOE Joint Genome Institute"/>
            <person name="Kjaerbolling I."/>
            <person name="Vesth T."/>
            <person name="Frisvad J.C."/>
            <person name="Nybo J.L."/>
            <person name="Theobald S."/>
            <person name="Kildgaard S."/>
            <person name="Isbrandt T."/>
            <person name="Kuo A."/>
            <person name="Sato A."/>
            <person name="Lyhne E.K."/>
            <person name="Kogle M.E."/>
            <person name="Wiebenga A."/>
            <person name="Kun R.S."/>
            <person name="Lubbers R.J."/>
            <person name="Makela M.R."/>
            <person name="Barry K."/>
            <person name="Chovatia M."/>
            <person name="Clum A."/>
            <person name="Daum C."/>
            <person name="Haridas S."/>
            <person name="He G."/>
            <person name="LaButti K."/>
            <person name="Lipzen A."/>
            <person name="Mondo S."/>
            <person name="Riley R."/>
            <person name="Salamov A."/>
            <person name="Simmons B.A."/>
            <person name="Magnuson J.K."/>
            <person name="Henrissat B."/>
            <person name="Mortensen U.H."/>
            <person name="Larsen T.O."/>
            <person name="Devries R.P."/>
            <person name="Grigoriev I.V."/>
            <person name="Machida M."/>
            <person name="Baker S.E."/>
            <person name="Andersen M.R."/>
        </authorList>
    </citation>
    <scope>NUCLEOTIDE SEQUENCE [LARGE SCALE GENOMIC DNA]</scope>
    <source>
        <strain evidence="5 6">IBT 29228</strain>
    </source>
</reference>
<dbReference type="GO" id="GO:0071949">
    <property type="term" value="F:FAD binding"/>
    <property type="evidence" value="ECO:0007669"/>
    <property type="project" value="InterPro"/>
</dbReference>
<dbReference type="Gene3D" id="3.30.9.10">
    <property type="entry name" value="D-Amino Acid Oxidase, subunit A, domain 2"/>
    <property type="match status" value="1"/>
</dbReference>
<proteinExistence type="predicted"/>
<evidence type="ECO:0000256" key="2">
    <source>
        <dbReference type="ARBA" id="ARBA00022827"/>
    </source>
</evidence>
<keyword evidence="3" id="KW-0560">Oxidoreductase</keyword>
<evidence type="ECO:0000313" key="5">
    <source>
        <dbReference type="EMBL" id="KAE8378186.1"/>
    </source>
</evidence>
<evidence type="ECO:0000256" key="1">
    <source>
        <dbReference type="ARBA" id="ARBA00022630"/>
    </source>
</evidence>
<dbReference type="InterPro" id="IPR050641">
    <property type="entry name" value="RIFMO-like"/>
</dbReference>
<dbReference type="OrthoDB" id="2096480at2759"/>
<protein>
    <submittedName>
        <fullName evidence="5">FAD binding domain-containing protein</fullName>
    </submittedName>
</protein>
<keyword evidence="2" id="KW-0274">FAD</keyword>
<keyword evidence="1" id="KW-0285">Flavoprotein</keyword>
<evidence type="ECO:0000259" key="4">
    <source>
        <dbReference type="Pfam" id="PF01494"/>
    </source>
</evidence>
<dbReference type="Gene3D" id="3.50.50.60">
    <property type="entry name" value="FAD/NAD(P)-binding domain"/>
    <property type="match status" value="1"/>
</dbReference>
<keyword evidence="6" id="KW-1185">Reference proteome</keyword>
<dbReference type="Pfam" id="PF21274">
    <property type="entry name" value="Rng_hyd_C"/>
    <property type="match status" value="1"/>
</dbReference>